<dbReference type="EMBL" id="GBXM01017422">
    <property type="protein sequence ID" value="JAH91155.1"/>
    <property type="molecule type" value="Transcribed_RNA"/>
</dbReference>
<proteinExistence type="predicted"/>
<reference evidence="1" key="1">
    <citation type="submission" date="2014-11" db="EMBL/GenBank/DDBJ databases">
        <authorList>
            <person name="Amaro Gonzalez C."/>
        </authorList>
    </citation>
    <scope>NUCLEOTIDE SEQUENCE</scope>
</reference>
<evidence type="ECO:0000313" key="1">
    <source>
        <dbReference type="EMBL" id="JAH91155.1"/>
    </source>
</evidence>
<sequence length="74" mass="8136">MVQSERGNGDAQHIHKRGFNQVMQFQSSTAAEIIGWCPVVLGNCARNSKPSCTGMSTIGHILVKTELKRKDCMC</sequence>
<organism evidence="1">
    <name type="scientific">Anguilla anguilla</name>
    <name type="common">European freshwater eel</name>
    <name type="synonym">Muraena anguilla</name>
    <dbReference type="NCBI Taxonomy" id="7936"/>
    <lineage>
        <taxon>Eukaryota</taxon>
        <taxon>Metazoa</taxon>
        <taxon>Chordata</taxon>
        <taxon>Craniata</taxon>
        <taxon>Vertebrata</taxon>
        <taxon>Euteleostomi</taxon>
        <taxon>Actinopterygii</taxon>
        <taxon>Neopterygii</taxon>
        <taxon>Teleostei</taxon>
        <taxon>Anguilliformes</taxon>
        <taxon>Anguillidae</taxon>
        <taxon>Anguilla</taxon>
    </lineage>
</organism>
<dbReference type="AlphaFoldDB" id="A0A0E9WNJ7"/>
<reference evidence="1" key="2">
    <citation type="journal article" date="2015" name="Fish Shellfish Immunol.">
        <title>Early steps in the European eel (Anguilla anguilla)-Vibrio vulnificus interaction in the gills: Role of the RtxA13 toxin.</title>
        <authorList>
            <person name="Callol A."/>
            <person name="Pajuelo D."/>
            <person name="Ebbesson L."/>
            <person name="Teles M."/>
            <person name="MacKenzie S."/>
            <person name="Amaro C."/>
        </authorList>
    </citation>
    <scope>NUCLEOTIDE SEQUENCE</scope>
</reference>
<accession>A0A0E9WNJ7</accession>
<protein>
    <submittedName>
        <fullName evidence="1">Uncharacterized protein</fullName>
    </submittedName>
</protein>
<name>A0A0E9WNJ7_ANGAN</name>